<evidence type="ECO:0000313" key="2">
    <source>
        <dbReference type="Proteomes" id="UP001497497"/>
    </source>
</evidence>
<keyword evidence="2" id="KW-1185">Reference proteome</keyword>
<organism evidence="1 2">
    <name type="scientific">Lymnaea stagnalis</name>
    <name type="common">Great pond snail</name>
    <name type="synonym">Helix stagnalis</name>
    <dbReference type="NCBI Taxonomy" id="6523"/>
    <lineage>
        <taxon>Eukaryota</taxon>
        <taxon>Metazoa</taxon>
        <taxon>Spiralia</taxon>
        <taxon>Lophotrochozoa</taxon>
        <taxon>Mollusca</taxon>
        <taxon>Gastropoda</taxon>
        <taxon>Heterobranchia</taxon>
        <taxon>Euthyneura</taxon>
        <taxon>Panpulmonata</taxon>
        <taxon>Hygrophila</taxon>
        <taxon>Lymnaeoidea</taxon>
        <taxon>Lymnaeidae</taxon>
        <taxon>Lymnaea</taxon>
    </lineage>
</organism>
<gene>
    <name evidence="1" type="ORF">GSLYS_00012104001</name>
</gene>
<feature type="non-terminal residue" evidence="1">
    <location>
        <position position="1"/>
    </location>
</feature>
<sequence>LEDQWLNHDAYLFLVEVLTVSRLCRMLQLLRVSSALQQLLLILVTRRMEERVFIGCDMTTGCVQGTRECLRKAHHITEEPDVAAAIKYSCHLCRLIFTQHLGR</sequence>
<accession>A0AAV2HVP5</accession>
<dbReference type="AlphaFoldDB" id="A0AAV2HVP5"/>
<comment type="caution">
    <text evidence="1">The sequence shown here is derived from an EMBL/GenBank/DDBJ whole genome shotgun (WGS) entry which is preliminary data.</text>
</comment>
<name>A0AAV2HVP5_LYMST</name>
<dbReference type="EMBL" id="CAXITT010000293">
    <property type="protein sequence ID" value="CAL1538283.1"/>
    <property type="molecule type" value="Genomic_DNA"/>
</dbReference>
<reference evidence="1 2" key="1">
    <citation type="submission" date="2024-04" db="EMBL/GenBank/DDBJ databases">
        <authorList>
            <consortium name="Genoscope - CEA"/>
            <person name="William W."/>
        </authorList>
    </citation>
    <scope>NUCLEOTIDE SEQUENCE [LARGE SCALE GENOMIC DNA]</scope>
</reference>
<proteinExistence type="predicted"/>
<protein>
    <submittedName>
        <fullName evidence="1">Uncharacterized protein</fullName>
    </submittedName>
</protein>
<evidence type="ECO:0000313" key="1">
    <source>
        <dbReference type="EMBL" id="CAL1538283.1"/>
    </source>
</evidence>
<dbReference type="Proteomes" id="UP001497497">
    <property type="component" value="Unassembled WGS sequence"/>
</dbReference>